<dbReference type="InterPro" id="IPR001878">
    <property type="entry name" value="Znf_CCHC"/>
</dbReference>
<dbReference type="Gene3D" id="4.10.60.10">
    <property type="entry name" value="Zinc finger, CCHC-type"/>
    <property type="match status" value="1"/>
</dbReference>
<dbReference type="GO" id="GO:0016787">
    <property type="term" value="F:hydrolase activity"/>
    <property type="evidence" value="ECO:0007669"/>
    <property type="project" value="UniProtKB-KW"/>
</dbReference>
<dbReference type="Proteomes" id="UP000239649">
    <property type="component" value="Unassembled WGS sequence"/>
</dbReference>
<dbReference type="SMART" id="SM00343">
    <property type="entry name" value="ZnF_C2HC"/>
    <property type="match status" value="1"/>
</dbReference>
<dbReference type="InterPro" id="IPR000433">
    <property type="entry name" value="Znf_ZZ"/>
</dbReference>
<gene>
    <name evidence="7" type="ORF">C2E20_6417</name>
</gene>
<dbReference type="Pfam" id="PF00569">
    <property type="entry name" value="ZZ"/>
    <property type="match status" value="1"/>
</dbReference>
<dbReference type="SMART" id="SM00291">
    <property type="entry name" value="ZnF_ZZ"/>
    <property type="match status" value="1"/>
</dbReference>
<evidence type="ECO:0000313" key="8">
    <source>
        <dbReference type="Proteomes" id="UP000239649"/>
    </source>
</evidence>
<proteinExistence type="predicted"/>
<feature type="domain" description="ZZ-type" evidence="5">
    <location>
        <begin position="395"/>
        <end position="439"/>
    </location>
</feature>
<dbReference type="GO" id="GO:0008270">
    <property type="term" value="F:zinc ion binding"/>
    <property type="evidence" value="ECO:0007669"/>
    <property type="project" value="UniProtKB-KW"/>
</dbReference>
<keyword evidence="1" id="KW-0479">Metal-binding</keyword>
<evidence type="ECO:0000256" key="2">
    <source>
        <dbReference type="ARBA" id="ARBA00022771"/>
    </source>
</evidence>
<evidence type="ECO:0000313" key="7">
    <source>
        <dbReference type="EMBL" id="PSC70175.1"/>
    </source>
</evidence>
<evidence type="ECO:0000259" key="5">
    <source>
        <dbReference type="SMART" id="SM00291"/>
    </source>
</evidence>
<dbReference type="OrthoDB" id="288987at2759"/>
<dbReference type="STRING" id="554055.A0A2P6V7W2"/>
<evidence type="ECO:0000256" key="1">
    <source>
        <dbReference type="ARBA" id="ARBA00022723"/>
    </source>
</evidence>
<dbReference type="InterPro" id="IPR036875">
    <property type="entry name" value="Znf_CCHC_sf"/>
</dbReference>
<dbReference type="Pfam" id="PF07910">
    <property type="entry name" value="Peptidase_C78"/>
    <property type="match status" value="2"/>
</dbReference>
<reference evidence="7 8" key="1">
    <citation type="journal article" date="2018" name="Plant J.">
        <title>Genome sequences of Chlorella sorokiniana UTEX 1602 and Micractinium conductrix SAG 241.80: implications to maltose excretion by a green alga.</title>
        <authorList>
            <person name="Arriola M.B."/>
            <person name="Velmurugan N."/>
            <person name="Zhang Y."/>
            <person name="Plunkett M.H."/>
            <person name="Hondzo H."/>
            <person name="Barney B.M."/>
        </authorList>
    </citation>
    <scope>NUCLEOTIDE SEQUENCE [LARGE SCALE GENOMIC DNA]</scope>
    <source>
        <strain evidence="7 8">SAG 241.80</strain>
    </source>
</reference>
<dbReference type="Gene3D" id="3.90.70.130">
    <property type="match status" value="2"/>
</dbReference>
<sequence>MVAPLAGEAQGGLACCVCSRTGFGSALDLEAHVNAHFDDSTAAAAAAAAAGGFDDDDEVQIVEDTGPEASSAPTASVPCPQCGTQLAAHDLDSHLLAHQLEQEELQQLEAGVGERGAAAAAAQEEQDAAAAAALAAAEWGDDAGAGAGGGSSEDDAVHAAALEDAYFQELRAKYGFEAAPRQGACRVCQQQEHWARECPQNPDVVTAAARVLAAPTPAAIAASQQQARGTRLAGPGLVQMLAGCLEAAAPHGAAGAGYAAALCAPGVQHFPSTLFCSGWGCGYNNIQTLTTHLLAVRPEAGQALFGGAGWAPDIPALQAWLEAAWQAGYDPEGAEQLERRVQGTQKWIGTTEAAALLRHFGLRAQVVDFGAPNVLRGAAGTAAAAAAAGGGTQPVHPGVECDACGQCPIRGDRFKSESRPEYDFCAVCHTAPAAAAVGPFRRMMPGAVMTASGGGGDQGCSSGQQGGASAESVARQLLQWVWRYFTSEDTAEQPSSSAGDGGAGIGDGGGCDGTAAAAATAAAGAPPAPKRLCLRQSPVRVSGKPALYFQHEGHSRTIIGIERRLLGPERQPQYTLLVLDPGMPGAALAAALAQRSGWQRLLKRGPHTLRHGQYQLLYVAPGLAGPDERQRLKRVVAVERY</sequence>
<dbReference type="SUPFAM" id="SSF57850">
    <property type="entry name" value="RING/U-box"/>
    <property type="match status" value="1"/>
</dbReference>
<dbReference type="InterPro" id="IPR043145">
    <property type="entry name" value="Znf_ZZ_sf"/>
</dbReference>
<protein>
    <submittedName>
        <fullName evidence="7">Zinc finger with UFM1-specific peptidase domain</fullName>
    </submittedName>
</protein>
<evidence type="ECO:0000256" key="3">
    <source>
        <dbReference type="ARBA" id="ARBA00022801"/>
    </source>
</evidence>
<dbReference type="AlphaFoldDB" id="A0A2P6V7W2"/>
<comment type="caution">
    <text evidence="7">The sequence shown here is derived from an EMBL/GenBank/DDBJ whole genome shotgun (WGS) entry which is preliminary data.</text>
</comment>
<dbReference type="SUPFAM" id="SSF57756">
    <property type="entry name" value="Retrovirus zinc finger-like domains"/>
    <property type="match status" value="1"/>
</dbReference>
<evidence type="ECO:0000259" key="6">
    <source>
        <dbReference type="SMART" id="SM00343"/>
    </source>
</evidence>
<keyword evidence="3" id="KW-0378">Hydrolase</keyword>
<organism evidence="7 8">
    <name type="scientific">Micractinium conductrix</name>
    <dbReference type="NCBI Taxonomy" id="554055"/>
    <lineage>
        <taxon>Eukaryota</taxon>
        <taxon>Viridiplantae</taxon>
        <taxon>Chlorophyta</taxon>
        <taxon>core chlorophytes</taxon>
        <taxon>Trebouxiophyceae</taxon>
        <taxon>Chlorellales</taxon>
        <taxon>Chlorellaceae</taxon>
        <taxon>Chlorella clade</taxon>
        <taxon>Micractinium</taxon>
    </lineage>
</organism>
<dbReference type="InterPro" id="IPR012462">
    <property type="entry name" value="UFSP1/2_DUB_cat"/>
</dbReference>
<dbReference type="GO" id="GO:0003676">
    <property type="term" value="F:nucleic acid binding"/>
    <property type="evidence" value="ECO:0007669"/>
    <property type="project" value="InterPro"/>
</dbReference>
<keyword evidence="4" id="KW-0862">Zinc</keyword>
<dbReference type="Pfam" id="PF00098">
    <property type="entry name" value="zf-CCHC"/>
    <property type="match status" value="1"/>
</dbReference>
<accession>A0A2P6V7W2</accession>
<keyword evidence="2" id="KW-0863">Zinc-finger</keyword>
<dbReference type="Gene3D" id="3.30.60.90">
    <property type="match status" value="1"/>
</dbReference>
<keyword evidence="8" id="KW-1185">Reference proteome</keyword>
<dbReference type="EMBL" id="LHPF02000021">
    <property type="protein sequence ID" value="PSC70175.1"/>
    <property type="molecule type" value="Genomic_DNA"/>
</dbReference>
<feature type="domain" description="CCHC-type" evidence="6">
    <location>
        <begin position="184"/>
        <end position="200"/>
    </location>
</feature>
<evidence type="ECO:0000256" key="4">
    <source>
        <dbReference type="ARBA" id="ARBA00022833"/>
    </source>
</evidence>
<name>A0A2P6V7W2_9CHLO</name>